<organism evidence="1">
    <name type="scientific">Sulfurovum sp. enrichment culture clone C5</name>
    <dbReference type="NCBI Taxonomy" id="497650"/>
    <lineage>
        <taxon>Bacteria</taxon>
        <taxon>Pseudomonadati</taxon>
        <taxon>Campylobacterota</taxon>
        <taxon>Epsilonproteobacteria</taxon>
        <taxon>Campylobacterales</taxon>
        <taxon>Sulfurovaceae</taxon>
        <taxon>Sulfurovum</taxon>
        <taxon>environmental samples</taxon>
    </lineage>
</organism>
<sequence>MVIFWYYNKMKEKELLLQEIEKLMSYGKDEPTINPSLLEFLDIQSLRNIKKSLENKVGTLSEDDKEWLEQFKKYE</sequence>
<accession>A0A0S4XLF3</accession>
<evidence type="ECO:0000313" key="1">
    <source>
        <dbReference type="EMBL" id="CUV65135.1"/>
    </source>
</evidence>
<proteinExistence type="predicted"/>
<dbReference type="AlphaFoldDB" id="A0A0S4XLF3"/>
<protein>
    <submittedName>
        <fullName evidence="1">Uncharacterized protein</fullName>
    </submittedName>
</protein>
<gene>
    <name evidence="1" type="ORF">BN3087_190007</name>
</gene>
<name>A0A0S4XLF3_9BACT</name>
<reference evidence="1" key="1">
    <citation type="submission" date="2015-11" db="EMBL/GenBank/DDBJ databases">
        <authorList>
            <person name="Zhang Y."/>
            <person name="Guo Z."/>
        </authorList>
    </citation>
    <scope>NUCLEOTIDE SEQUENCE</scope>
    <source>
        <strain evidence="1">BN30871</strain>
    </source>
</reference>
<dbReference type="EMBL" id="FAXN01000017">
    <property type="protein sequence ID" value="CUV65135.1"/>
    <property type="molecule type" value="Genomic_DNA"/>
</dbReference>